<evidence type="ECO:0000313" key="2">
    <source>
        <dbReference type="EMBL" id="NYD87322.1"/>
    </source>
</evidence>
<dbReference type="Proteomes" id="UP000618382">
    <property type="component" value="Unassembled WGS sequence"/>
</dbReference>
<accession>A0A7Y9FI30</accession>
<dbReference type="EMBL" id="JACCBK010000001">
    <property type="protein sequence ID" value="NYD87322.1"/>
    <property type="molecule type" value="Genomic_DNA"/>
</dbReference>
<name>A0A7Y9FI30_9CELL</name>
<keyword evidence="4" id="KW-1185">Reference proteome</keyword>
<comment type="caution">
    <text evidence="2">The sequence shown here is derived from an EMBL/GenBank/DDBJ whole genome shotgun (WGS) entry which is preliminary data.</text>
</comment>
<evidence type="ECO:0000313" key="1">
    <source>
        <dbReference type="EMBL" id="GIG34241.1"/>
    </source>
</evidence>
<dbReference type="AlphaFoldDB" id="A0A7Y9FI30"/>
<dbReference type="Pfam" id="PF10604">
    <property type="entry name" value="Polyketide_cyc2"/>
    <property type="match status" value="1"/>
</dbReference>
<evidence type="ECO:0000313" key="3">
    <source>
        <dbReference type="Proteomes" id="UP000577956"/>
    </source>
</evidence>
<dbReference type="InterPro" id="IPR019587">
    <property type="entry name" value="Polyketide_cyclase/dehydratase"/>
</dbReference>
<dbReference type="InterPro" id="IPR023393">
    <property type="entry name" value="START-like_dom_sf"/>
</dbReference>
<protein>
    <submittedName>
        <fullName evidence="2">Uncharacterized protein YndB with AHSA1/START domain</fullName>
    </submittedName>
</protein>
<reference evidence="1 4" key="2">
    <citation type="submission" date="2021-01" db="EMBL/GenBank/DDBJ databases">
        <title>Whole genome shotgun sequence of Cellulomonas oligotrophica NBRC 109435.</title>
        <authorList>
            <person name="Komaki H."/>
            <person name="Tamura T."/>
        </authorList>
    </citation>
    <scope>NUCLEOTIDE SEQUENCE [LARGE SCALE GENOMIC DNA]</scope>
    <source>
        <strain evidence="1 4">NBRC 109435</strain>
    </source>
</reference>
<dbReference type="Proteomes" id="UP000577956">
    <property type="component" value="Unassembled WGS sequence"/>
</dbReference>
<evidence type="ECO:0000313" key="4">
    <source>
        <dbReference type="Proteomes" id="UP000618382"/>
    </source>
</evidence>
<proteinExistence type="predicted"/>
<dbReference type="Gene3D" id="3.30.530.20">
    <property type="match status" value="1"/>
</dbReference>
<reference evidence="2 3" key="1">
    <citation type="submission" date="2020-07" db="EMBL/GenBank/DDBJ databases">
        <title>Sequencing the genomes of 1000 actinobacteria strains.</title>
        <authorList>
            <person name="Klenk H.-P."/>
        </authorList>
    </citation>
    <scope>NUCLEOTIDE SEQUENCE [LARGE SCALE GENOMIC DNA]</scope>
    <source>
        <strain evidence="2 3">DSM 24482</strain>
    </source>
</reference>
<organism evidence="2 3">
    <name type="scientific">Cellulomonas oligotrophica</name>
    <dbReference type="NCBI Taxonomy" id="931536"/>
    <lineage>
        <taxon>Bacteria</taxon>
        <taxon>Bacillati</taxon>
        <taxon>Actinomycetota</taxon>
        <taxon>Actinomycetes</taxon>
        <taxon>Micrococcales</taxon>
        <taxon>Cellulomonadaceae</taxon>
        <taxon>Cellulomonas</taxon>
    </lineage>
</organism>
<dbReference type="RefSeq" id="WP_203793575.1">
    <property type="nucleotide sequence ID" value="NZ_BAABFI010000023.1"/>
</dbReference>
<sequence length="175" mass="17808">MPTPPNVPAPPADAALPSGPGTVLHTREMSVDAATAWAALTDARRHGAWVPLTRVETDGDPAVGTRVVAVSGPGARGGAGGFVDRMVVTRLDPPGDGTPGIAVFAKRGPWLTGSAAVVVTPTGAGRCRVTWSEHVPLLGPLPAALTARLTALPLLVMLRVVLARAARELEGGTAR</sequence>
<dbReference type="SUPFAM" id="SSF55961">
    <property type="entry name" value="Bet v1-like"/>
    <property type="match status" value="1"/>
</dbReference>
<dbReference type="EMBL" id="BONN01000014">
    <property type="protein sequence ID" value="GIG34241.1"/>
    <property type="molecule type" value="Genomic_DNA"/>
</dbReference>
<gene>
    <name evidence="2" type="ORF">BKA21_002871</name>
    <name evidence="1" type="ORF">Col01nite_34000</name>
</gene>